<dbReference type="InterPro" id="IPR050226">
    <property type="entry name" value="NagZ_Beta-hexosaminidase"/>
</dbReference>
<evidence type="ECO:0000256" key="2">
    <source>
        <dbReference type="ARBA" id="ARBA00005336"/>
    </source>
</evidence>
<reference evidence="8" key="1">
    <citation type="journal article" date="2019" name="Int. J. Syst. Evol. Microbiol.">
        <title>The Global Catalogue of Microorganisms (GCM) 10K type strain sequencing project: providing services to taxonomists for standard genome sequencing and annotation.</title>
        <authorList>
            <consortium name="The Broad Institute Genomics Platform"/>
            <consortium name="The Broad Institute Genome Sequencing Center for Infectious Disease"/>
            <person name="Wu L."/>
            <person name="Ma J."/>
        </authorList>
    </citation>
    <scope>NUCLEOTIDE SEQUENCE [LARGE SCALE GENOMIC DNA]</scope>
    <source>
        <strain evidence="8">JCM 3369</strain>
    </source>
</reference>
<evidence type="ECO:0000256" key="3">
    <source>
        <dbReference type="ARBA" id="ARBA00012663"/>
    </source>
</evidence>
<dbReference type="InterPro" id="IPR019800">
    <property type="entry name" value="Glyco_hydro_3_AS"/>
</dbReference>
<gene>
    <name evidence="7" type="primary">nagZ</name>
    <name evidence="7" type="ORF">ACFSC7_02785</name>
</gene>
<keyword evidence="8" id="KW-1185">Reference proteome</keyword>
<keyword evidence="5 7" id="KW-0326">Glycosidase</keyword>
<dbReference type="RefSeq" id="WP_149892242.1">
    <property type="nucleotide sequence ID" value="NZ_JBHUFA010000001.1"/>
</dbReference>
<evidence type="ECO:0000256" key="1">
    <source>
        <dbReference type="ARBA" id="ARBA00001231"/>
    </source>
</evidence>
<dbReference type="InterPro" id="IPR001764">
    <property type="entry name" value="Glyco_hydro_3_N"/>
</dbReference>
<evidence type="ECO:0000256" key="4">
    <source>
        <dbReference type="ARBA" id="ARBA00022801"/>
    </source>
</evidence>
<dbReference type="InterPro" id="IPR017853">
    <property type="entry name" value="GH"/>
</dbReference>
<dbReference type="NCBIfam" id="NF003740">
    <property type="entry name" value="PRK05337.1"/>
    <property type="match status" value="1"/>
</dbReference>
<organism evidence="7 8">
    <name type="scientific">Roseibium aestuarii</name>
    <dbReference type="NCBI Taxonomy" id="2600299"/>
    <lineage>
        <taxon>Bacteria</taxon>
        <taxon>Pseudomonadati</taxon>
        <taxon>Pseudomonadota</taxon>
        <taxon>Alphaproteobacteria</taxon>
        <taxon>Hyphomicrobiales</taxon>
        <taxon>Stappiaceae</taxon>
        <taxon>Roseibium</taxon>
    </lineage>
</organism>
<feature type="domain" description="Glycoside hydrolase family 3 N-terminal" evidence="6">
    <location>
        <begin position="22"/>
        <end position="296"/>
    </location>
</feature>
<dbReference type="Pfam" id="PF00933">
    <property type="entry name" value="Glyco_hydro_3"/>
    <property type="match status" value="1"/>
</dbReference>
<dbReference type="EC" id="3.2.1.52" evidence="3"/>
<keyword evidence="4 7" id="KW-0378">Hydrolase</keyword>
<dbReference type="Gene3D" id="3.20.20.300">
    <property type="entry name" value="Glycoside hydrolase, family 3, N-terminal domain"/>
    <property type="match status" value="1"/>
</dbReference>
<dbReference type="PANTHER" id="PTHR30480:SF13">
    <property type="entry name" value="BETA-HEXOSAMINIDASE"/>
    <property type="match status" value="1"/>
</dbReference>
<sequence length="337" mass="36418">MIKAFISGCAGEALTADEISFFAEHQPWGLILFRRNCASPDQVRALVSAFREAVGRADAPVLIDQEGGRVQRLRPPHWPSFPPQKRFGDLYRVDPGRGREAAWLGARLIAHELRELGITVDCLPLLDVVCETTVDAIGDRAYGSDPAAVAVLGRETAEGLLAGGVLPVLKHLPGHGRATVDSHLELPVVDASMDDLVACDFAPFVALSGYPLAMTAHIRFPEIDPVAPATQSALVIDTIIRGRFGFQGCLMSDDISMKALGGDIRERSALTFAAGCDLVLHCNGEIEDMRALAEVAPLLTGSSARRCREALAFVDPRRGEDFDIEAARARFRVLVDE</sequence>
<dbReference type="Proteomes" id="UP001597327">
    <property type="component" value="Unassembled WGS sequence"/>
</dbReference>
<dbReference type="PROSITE" id="PS00775">
    <property type="entry name" value="GLYCOSYL_HYDROL_F3"/>
    <property type="match status" value="1"/>
</dbReference>
<comment type="similarity">
    <text evidence="2">Belongs to the glycosyl hydrolase 3 family.</text>
</comment>
<evidence type="ECO:0000259" key="6">
    <source>
        <dbReference type="Pfam" id="PF00933"/>
    </source>
</evidence>
<accession>A0ABW4JT52</accession>
<dbReference type="InterPro" id="IPR036962">
    <property type="entry name" value="Glyco_hydro_3_N_sf"/>
</dbReference>
<comment type="catalytic activity">
    <reaction evidence="1">
        <text>Hydrolysis of terminal non-reducing N-acetyl-D-hexosamine residues in N-acetyl-beta-D-hexosaminides.</text>
        <dbReference type="EC" id="3.2.1.52"/>
    </reaction>
</comment>
<evidence type="ECO:0000313" key="7">
    <source>
        <dbReference type="EMBL" id="MFD1694426.1"/>
    </source>
</evidence>
<comment type="caution">
    <text evidence="7">The sequence shown here is derived from an EMBL/GenBank/DDBJ whole genome shotgun (WGS) entry which is preliminary data.</text>
</comment>
<protein>
    <recommendedName>
        <fullName evidence="3">beta-N-acetylhexosaminidase</fullName>
        <ecNumber evidence="3">3.2.1.52</ecNumber>
    </recommendedName>
</protein>
<dbReference type="PANTHER" id="PTHR30480">
    <property type="entry name" value="BETA-HEXOSAMINIDASE-RELATED"/>
    <property type="match status" value="1"/>
</dbReference>
<evidence type="ECO:0000256" key="5">
    <source>
        <dbReference type="ARBA" id="ARBA00023295"/>
    </source>
</evidence>
<dbReference type="GO" id="GO:0004563">
    <property type="term" value="F:beta-N-acetylhexosaminidase activity"/>
    <property type="evidence" value="ECO:0007669"/>
    <property type="project" value="UniProtKB-EC"/>
</dbReference>
<dbReference type="EMBL" id="JBHUFA010000001">
    <property type="protein sequence ID" value="MFD1694426.1"/>
    <property type="molecule type" value="Genomic_DNA"/>
</dbReference>
<evidence type="ECO:0000313" key="8">
    <source>
        <dbReference type="Proteomes" id="UP001597327"/>
    </source>
</evidence>
<dbReference type="SUPFAM" id="SSF51445">
    <property type="entry name" value="(Trans)glycosidases"/>
    <property type="match status" value="1"/>
</dbReference>
<name>A0ABW4JT52_9HYPH</name>
<proteinExistence type="inferred from homology"/>